<dbReference type="Gene3D" id="3.60.15.10">
    <property type="entry name" value="Ribonuclease Z/Hydroxyacylglutathione hydrolase-like"/>
    <property type="match status" value="1"/>
</dbReference>
<dbReference type="InterPro" id="IPR036866">
    <property type="entry name" value="RibonucZ/Hydroxyglut_hydro"/>
</dbReference>
<gene>
    <name evidence="3" type="ORF">BAU17_05240</name>
</gene>
<dbReference type="PANTHER" id="PTHR43546">
    <property type="entry name" value="UPF0173 METAL-DEPENDENT HYDROLASE MJ1163-RELATED"/>
    <property type="match status" value="1"/>
</dbReference>
<proteinExistence type="predicted"/>
<dbReference type="Pfam" id="PF12706">
    <property type="entry name" value="Lactamase_B_2"/>
    <property type="match status" value="1"/>
</dbReference>
<dbReference type="RefSeq" id="WP_161902605.1">
    <property type="nucleotide sequence ID" value="NZ_MAEL01000046.1"/>
</dbReference>
<dbReference type="Proteomes" id="UP000782705">
    <property type="component" value="Unassembled WGS sequence"/>
</dbReference>
<keyword evidence="1" id="KW-0378">Hydrolase</keyword>
<organism evidence="3 4">
    <name type="scientific">Candidatus Enterococcus willemsii</name>
    <dbReference type="NCBI Taxonomy" id="1857215"/>
    <lineage>
        <taxon>Bacteria</taxon>
        <taxon>Bacillati</taxon>
        <taxon>Bacillota</taxon>
        <taxon>Bacilli</taxon>
        <taxon>Lactobacillales</taxon>
        <taxon>Enterococcaceae</taxon>
        <taxon>Enterococcus</taxon>
    </lineage>
</organism>
<dbReference type="PANTHER" id="PTHR43546:SF9">
    <property type="entry name" value="L-ASCORBATE-6-PHOSPHATE LACTONASE ULAG-RELATED"/>
    <property type="match status" value="1"/>
</dbReference>
<dbReference type="EMBL" id="MAEL01000046">
    <property type="protein sequence ID" value="KAF1302694.1"/>
    <property type="molecule type" value="Genomic_DNA"/>
</dbReference>
<reference evidence="3 4" key="1">
    <citation type="submission" date="2016-06" db="EMBL/GenBank/DDBJ databases">
        <title>Four novel species of enterococci isolated from chicken manure.</title>
        <authorList>
            <person name="Van Tyne D."/>
        </authorList>
    </citation>
    <scope>NUCLEOTIDE SEQUENCE [LARGE SCALE GENOMIC DNA]</scope>
    <source>
        <strain evidence="3 4">CU12B</strain>
    </source>
</reference>
<dbReference type="InterPro" id="IPR001279">
    <property type="entry name" value="Metallo-B-lactamas"/>
</dbReference>
<accession>A0ABQ6YXJ1</accession>
<dbReference type="SUPFAM" id="SSF56281">
    <property type="entry name" value="Metallo-hydrolase/oxidoreductase"/>
    <property type="match status" value="1"/>
</dbReference>
<evidence type="ECO:0000259" key="2">
    <source>
        <dbReference type="Pfam" id="PF12706"/>
    </source>
</evidence>
<name>A0ABQ6YXJ1_9ENTE</name>
<keyword evidence="4" id="KW-1185">Reference proteome</keyword>
<evidence type="ECO:0000256" key="1">
    <source>
        <dbReference type="ARBA" id="ARBA00022801"/>
    </source>
</evidence>
<evidence type="ECO:0000313" key="3">
    <source>
        <dbReference type="EMBL" id="KAF1302694.1"/>
    </source>
</evidence>
<sequence>MNNKKQAIPPQTIFFGAEAFQKSEKTIIRWLGNSGILLNSRGTCLMVDPVLEGFDLPLLIDLPIKMEDIPSLDAVLITHSDNDHFSLPTLDKLTTKTKAFHSPEYVAELITEHFGIEASGHPIYDTFMIDNLTISLTKAHHLWQNETNKFDRIFKIEDYCGFWIETLDGSLWIPGDSRLLPEQLEMPQPDAILFDFNDNSWHIGFENAIKLANTYPNADLILSHWGTVDAPHIDAFNGDPEELYPRIINPERIRLVAAGEPFELHSSL</sequence>
<evidence type="ECO:0000313" key="4">
    <source>
        <dbReference type="Proteomes" id="UP000782705"/>
    </source>
</evidence>
<dbReference type="InterPro" id="IPR050114">
    <property type="entry name" value="UPF0173_UPF0282_UlaG_hydrolase"/>
</dbReference>
<feature type="domain" description="Metallo-beta-lactamase" evidence="2">
    <location>
        <begin position="46"/>
        <end position="225"/>
    </location>
</feature>
<comment type="caution">
    <text evidence="3">The sequence shown here is derived from an EMBL/GenBank/DDBJ whole genome shotgun (WGS) entry which is preliminary data.</text>
</comment>
<protein>
    <submittedName>
        <fullName evidence="3">MBL fold metallo-hydrolase</fullName>
    </submittedName>
</protein>